<evidence type="ECO:0000313" key="13">
    <source>
        <dbReference type="Proteomes" id="UP000008837"/>
    </source>
</evidence>
<feature type="region of interest" description="Disordered" evidence="9">
    <location>
        <begin position="117"/>
        <end position="140"/>
    </location>
</feature>
<evidence type="ECO:0000256" key="10">
    <source>
        <dbReference type="SAM" id="Phobius"/>
    </source>
</evidence>
<keyword evidence="6 10" id="KW-0472">Membrane</keyword>
<evidence type="ECO:0000256" key="9">
    <source>
        <dbReference type="SAM" id="MobiDB-lite"/>
    </source>
</evidence>
<dbReference type="InterPro" id="IPR042855">
    <property type="entry name" value="V_SNARE_CC"/>
</dbReference>
<evidence type="ECO:0000256" key="4">
    <source>
        <dbReference type="ARBA" id="ARBA00022927"/>
    </source>
</evidence>
<evidence type="ECO:0000256" key="5">
    <source>
        <dbReference type="ARBA" id="ARBA00022989"/>
    </source>
</evidence>
<dbReference type="GO" id="GO:0016020">
    <property type="term" value="C:membrane"/>
    <property type="evidence" value="ECO:0007669"/>
    <property type="project" value="InterPro"/>
</dbReference>
<evidence type="ECO:0000313" key="12">
    <source>
        <dbReference type="EMBL" id="EDP44709.1"/>
    </source>
</evidence>
<dbReference type="STRING" id="425265.A8PWR4"/>
<dbReference type="FunFam" id="1.20.5.110:FF:000004">
    <property type="entry name" value="Vesicle-associated membrane protein 7"/>
    <property type="match status" value="1"/>
</dbReference>
<dbReference type="RefSeq" id="XP_001731923.1">
    <property type="nucleotide sequence ID" value="XM_001731871.1"/>
</dbReference>
<dbReference type="InParanoid" id="A8PWR4"/>
<dbReference type="FunCoup" id="A8PWR4">
    <property type="interactions" value="130"/>
</dbReference>
<organism evidence="12 13">
    <name type="scientific">Malassezia globosa (strain ATCC MYA-4612 / CBS 7966)</name>
    <name type="common">Dandruff-associated fungus</name>
    <dbReference type="NCBI Taxonomy" id="425265"/>
    <lineage>
        <taxon>Eukaryota</taxon>
        <taxon>Fungi</taxon>
        <taxon>Dikarya</taxon>
        <taxon>Basidiomycota</taxon>
        <taxon>Ustilaginomycotina</taxon>
        <taxon>Malasseziomycetes</taxon>
        <taxon>Malasseziales</taxon>
        <taxon>Malasseziaceae</taxon>
        <taxon>Malassezia</taxon>
    </lineage>
</organism>
<dbReference type="PANTHER" id="PTHR45701">
    <property type="entry name" value="SYNAPTOBREVIN FAMILY MEMBER"/>
    <property type="match status" value="1"/>
</dbReference>
<dbReference type="CDD" id="cd15874">
    <property type="entry name" value="R-SNARE_Snc1"/>
    <property type="match status" value="1"/>
</dbReference>
<dbReference type="GO" id="GO:0005737">
    <property type="term" value="C:cytoplasm"/>
    <property type="evidence" value="ECO:0007669"/>
    <property type="project" value="UniProtKB-ARBA"/>
</dbReference>
<feature type="compositionally biased region" description="Low complexity" evidence="9">
    <location>
        <begin position="128"/>
        <end position="140"/>
    </location>
</feature>
<dbReference type="GO" id="GO:0016192">
    <property type="term" value="P:vesicle-mediated transport"/>
    <property type="evidence" value="ECO:0007669"/>
    <property type="project" value="InterPro"/>
</dbReference>
<dbReference type="KEGG" id="mgl:MGL_1191"/>
<gene>
    <name evidence="12" type="ORF">MGL_1191</name>
</gene>
<evidence type="ECO:0000256" key="8">
    <source>
        <dbReference type="PROSITE-ProRule" id="PRU00290"/>
    </source>
</evidence>
<keyword evidence="5 10" id="KW-1133">Transmembrane helix</keyword>
<proteinExistence type="inferred from homology"/>
<comment type="similarity">
    <text evidence="1">Belongs to the synaptobrevin family.</text>
</comment>
<dbReference type="Proteomes" id="UP000008837">
    <property type="component" value="Unassembled WGS sequence"/>
</dbReference>
<evidence type="ECO:0000256" key="3">
    <source>
        <dbReference type="ARBA" id="ARBA00022692"/>
    </source>
</evidence>
<dbReference type="EMBL" id="AAYY01000003">
    <property type="protein sequence ID" value="EDP44709.1"/>
    <property type="molecule type" value="Genomic_DNA"/>
</dbReference>
<feature type="domain" description="V-SNARE coiled-coil homology" evidence="11">
    <location>
        <begin position="29"/>
        <end position="89"/>
    </location>
</feature>
<dbReference type="PROSITE" id="PS50892">
    <property type="entry name" value="V_SNARE"/>
    <property type="match status" value="1"/>
</dbReference>
<dbReference type="GeneID" id="5856228"/>
<comment type="subcellular location">
    <subcellularLocation>
        <location evidence="7">Endomembrane system</location>
        <topology evidence="7">Single-pass type IV membrane protein</topology>
    </subcellularLocation>
</comment>
<evidence type="ECO:0000256" key="7">
    <source>
        <dbReference type="ARBA" id="ARBA00046280"/>
    </source>
</evidence>
<keyword evidence="4" id="KW-0653">Protein transport</keyword>
<dbReference type="GO" id="GO:0012505">
    <property type="term" value="C:endomembrane system"/>
    <property type="evidence" value="ECO:0007669"/>
    <property type="project" value="UniProtKB-SubCell"/>
</dbReference>
<feature type="transmembrane region" description="Helical" evidence="10">
    <location>
        <begin position="93"/>
        <end position="114"/>
    </location>
</feature>
<accession>A8PWR4</accession>
<dbReference type="PRINTS" id="PR00219">
    <property type="entry name" value="SYNAPTOBREVN"/>
</dbReference>
<dbReference type="GO" id="GO:0015031">
    <property type="term" value="P:protein transport"/>
    <property type="evidence" value="ECO:0007669"/>
    <property type="project" value="UniProtKB-KW"/>
</dbReference>
<dbReference type="InterPro" id="IPR001388">
    <property type="entry name" value="Synaptobrevin-like"/>
</dbReference>
<dbReference type="SUPFAM" id="SSF58038">
    <property type="entry name" value="SNARE fusion complex"/>
    <property type="match status" value="1"/>
</dbReference>
<dbReference type="Gene3D" id="1.20.5.110">
    <property type="match status" value="1"/>
</dbReference>
<keyword evidence="2" id="KW-0813">Transport</keyword>
<evidence type="ECO:0000256" key="6">
    <source>
        <dbReference type="ARBA" id="ARBA00023136"/>
    </source>
</evidence>
<evidence type="ECO:0000259" key="11">
    <source>
        <dbReference type="PROSITE" id="PS50892"/>
    </source>
</evidence>
<reference evidence="12 13" key="1">
    <citation type="journal article" date="2007" name="Proc. Natl. Acad. Sci. U.S.A.">
        <title>Dandruff-associated Malassezia genomes reveal convergent and divergent virulence traits shared with plant and human fungal pathogens.</title>
        <authorList>
            <person name="Xu J."/>
            <person name="Saunders C.W."/>
            <person name="Hu P."/>
            <person name="Grant R.A."/>
            <person name="Boekhout T."/>
            <person name="Kuramae E.E."/>
            <person name="Kronstad J.W."/>
            <person name="Deangelis Y.M."/>
            <person name="Reeder N.L."/>
            <person name="Johnstone K.R."/>
            <person name="Leland M."/>
            <person name="Fieno A.M."/>
            <person name="Begley W.M."/>
            <person name="Sun Y."/>
            <person name="Lacey M.P."/>
            <person name="Chaudhary T."/>
            <person name="Keough T."/>
            <person name="Chu L."/>
            <person name="Sears R."/>
            <person name="Yuan B."/>
            <person name="Dawson T.L.Jr."/>
        </authorList>
    </citation>
    <scope>NUCLEOTIDE SEQUENCE [LARGE SCALE GENOMIC DNA]</scope>
    <source>
        <strain evidence="13">ATCC MYA-4612 / CBS 7966</strain>
    </source>
</reference>
<dbReference type="AlphaFoldDB" id="A8PWR4"/>
<dbReference type="InterPro" id="IPR016444">
    <property type="entry name" value="Synaptobrevin/VAMP"/>
</dbReference>
<keyword evidence="13" id="KW-1185">Reference proteome</keyword>
<sequence length="140" mass="15260">MNEGSSHYDPYIPTESASKPVGNGAGGSRTAQIQAQIDETVGVMRDNINKVNERGENLNSLQDKTDNLAVSAQGFRRGANQVRKRMWWKDVKMRMLIVVAIIILLCVIIIPAAVTTTDKNSDNDSKQESSSIQPSSTATP</sequence>
<dbReference type="OrthoDB" id="190375at2759"/>
<feature type="region of interest" description="Disordered" evidence="9">
    <location>
        <begin position="1"/>
        <end position="30"/>
    </location>
</feature>
<name>A8PWR4_MALGO</name>
<protein>
    <recommendedName>
        <fullName evidence="11">V-SNARE coiled-coil homology domain-containing protein</fullName>
    </recommendedName>
</protein>
<dbReference type="VEuPathDB" id="FungiDB:MGL_1191"/>
<comment type="caution">
    <text evidence="12">The sequence shown here is derived from an EMBL/GenBank/DDBJ whole genome shotgun (WGS) entry which is preliminary data.</text>
</comment>
<evidence type="ECO:0000256" key="1">
    <source>
        <dbReference type="ARBA" id="ARBA00008025"/>
    </source>
</evidence>
<dbReference type="OMA" id="VRKKMWW"/>
<dbReference type="PIRSF" id="PIRSF005409">
    <property type="entry name" value="Synaptobrevin_euk"/>
    <property type="match status" value="1"/>
</dbReference>
<evidence type="ECO:0000256" key="2">
    <source>
        <dbReference type="ARBA" id="ARBA00022448"/>
    </source>
</evidence>
<keyword evidence="8" id="KW-0175">Coiled coil</keyword>
<keyword evidence="3 10" id="KW-0812">Transmembrane</keyword>
<dbReference type="Pfam" id="PF00957">
    <property type="entry name" value="Synaptobrevin"/>
    <property type="match status" value="1"/>
</dbReference>